<evidence type="ECO:0000256" key="6">
    <source>
        <dbReference type="ARBA" id="ARBA00022989"/>
    </source>
</evidence>
<proteinExistence type="inferred from homology"/>
<dbReference type="STRING" id="580166.AUP43_07440"/>
<keyword evidence="3" id="KW-1003">Cell membrane</keyword>
<feature type="transmembrane region" description="Helical" evidence="8">
    <location>
        <begin position="141"/>
        <end position="163"/>
    </location>
</feature>
<evidence type="ECO:0000256" key="8">
    <source>
        <dbReference type="SAM" id="Phobius"/>
    </source>
</evidence>
<dbReference type="OrthoDB" id="7161178at2"/>
<evidence type="ECO:0000313" key="10">
    <source>
        <dbReference type="Proteomes" id="UP000076400"/>
    </source>
</evidence>
<keyword evidence="6 8" id="KW-1133">Transmembrane helix</keyword>
<dbReference type="Pfam" id="PF04093">
    <property type="entry name" value="MreD"/>
    <property type="match status" value="1"/>
</dbReference>
<feature type="transmembrane region" description="Helical" evidence="8">
    <location>
        <begin position="107"/>
        <end position="129"/>
    </location>
</feature>
<evidence type="ECO:0000256" key="5">
    <source>
        <dbReference type="ARBA" id="ARBA00022960"/>
    </source>
</evidence>
<dbReference type="RefSeq" id="WP_067554950.1">
    <property type="nucleotide sequence ID" value="NZ_LPXN01000099.1"/>
</dbReference>
<accession>A0A154W6X4</accession>
<keyword evidence="5" id="KW-0133">Cell shape</keyword>
<name>A0A154W6X4_9PROT</name>
<keyword evidence="7 8" id="KW-0472">Membrane</keyword>
<evidence type="ECO:0000256" key="3">
    <source>
        <dbReference type="ARBA" id="ARBA00022475"/>
    </source>
</evidence>
<dbReference type="AlphaFoldDB" id="A0A154W6X4"/>
<comment type="similarity">
    <text evidence="2">Belongs to the MreD family.</text>
</comment>
<dbReference type="GO" id="GO:0008360">
    <property type="term" value="P:regulation of cell shape"/>
    <property type="evidence" value="ECO:0007669"/>
    <property type="project" value="UniProtKB-KW"/>
</dbReference>
<dbReference type="InterPro" id="IPR007227">
    <property type="entry name" value="Cell_shape_determining_MreD"/>
</dbReference>
<keyword evidence="10" id="KW-1185">Reference proteome</keyword>
<reference evidence="9 10" key="1">
    <citation type="submission" date="2015-12" db="EMBL/GenBank/DDBJ databases">
        <title>Genome sequence of Oceanibaculum pacificum MCCC 1A02656.</title>
        <authorList>
            <person name="Lu L."/>
            <person name="Lai Q."/>
            <person name="Shao Z."/>
            <person name="Qian P."/>
        </authorList>
    </citation>
    <scope>NUCLEOTIDE SEQUENCE [LARGE SCALE GENOMIC DNA]</scope>
    <source>
        <strain evidence="9 10">MCCC 1A02656</strain>
    </source>
</reference>
<evidence type="ECO:0000313" key="9">
    <source>
        <dbReference type="EMBL" id="KZD09298.1"/>
    </source>
</evidence>
<keyword evidence="4 8" id="KW-0812">Transmembrane</keyword>
<evidence type="ECO:0000256" key="2">
    <source>
        <dbReference type="ARBA" id="ARBA00007776"/>
    </source>
</evidence>
<comment type="caution">
    <text evidence="9">The sequence shown here is derived from an EMBL/GenBank/DDBJ whole genome shotgun (WGS) entry which is preliminary data.</text>
</comment>
<dbReference type="NCBIfam" id="TIGR03426">
    <property type="entry name" value="shape_MreD"/>
    <property type="match status" value="1"/>
</dbReference>
<dbReference type="GO" id="GO:0005886">
    <property type="term" value="C:plasma membrane"/>
    <property type="evidence" value="ECO:0007669"/>
    <property type="project" value="UniProtKB-SubCell"/>
</dbReference>
<comment type="subcellular location">
    <subcellularLocation>
        <location evidence="1">Cell membrane</location>
        <topology evidence="1">Multi-pass membrane protein</topology>
    </subcellularLocation>
</comment>
<evidence type="ECO:0000256" key="1">
    <source>
        <dbReference type="ARBA" id="ARBA00004651"/>
    </source>
</evidence>
<evidence type="ECO:0000256" key="4">
    <source>
        <dbReference type="ARBA" id="ARBA00022692"/>
    </source>
</evidence>
<protein>
    <submittedName>
        <fullName evidence="9">Rod shape-determining protein MreD</fullName>
    </submittedName>
</protein>
<dbReference type="Proteomes" id="UP000076400">
    <property type="component" value="Unassembled WGS sequence"/>
</dbReference>
<sequence length="169" mass="18540">MKMTVAQRLDVWARRSLPVVLTVMLAFIGAVPTGLPYLGSIVPAYTTMAVFYWAVYRPDLFPAGAVFLIGVLEDAITGTPLGVGTVCLLFVYGLALGQRRAFLKRPFFIAWIGFAVLAALATLLAWLMISVLSSSFVEARAALFQYLLTVALFPCLAMLFVAIHRHLIR</sequence>
<organism evidence="9 10">
    <name type="scientific">Oceanibaculum pacificum</name>
    <dbReference type="NCBI Taxonomy" id="580166"/>
    <lineage>
        <taxon>Bacteria</taxon>
        <taxon>Pseudomonadati</taxon>
        <taxon>Pseudomonadota</taxon>
        <taxon>Alphaproteobacteria</taxon>
        <taxon>Rhodospirillales</taxon>
        <taxon>Oceanibaculaceae</taxon>
        <taxon>Oceanibaculum</taxon>
    </lineage>
</organism>
<evidence type="ECO:0000256" key="7">
    <source>
        <dbReference type="ARBA" id="ARBA00023136"/>
    </source>
</evidence>
<dbReference type="EMBL" id="LPXN01000099">
    <property type="protein sequence ID" value="KZD09298.1"/>
    <property type="molecule type" value="Genomic_DNA"/>
</dbReference>
<gene>
    <name evidence="9" type="ORF">AUP43_07440</name>
</gene>
<feature type="transmembrane region" description="Helical" evidence="8">
    <location>
        <begin position="75"/>
        <end position="95"/>
    </location>
</feature>